<evidence type="ECO:0008006" key="4">
    <source>
        <dbReference type="Google" id="ProtNLM"/>
    </source>
</evidence>
<feature type="region of interest" description="Disordered" evidence="1">
    <location>
        <begin position="295"/>
        <end position="316"/>
    </location>
</feature>
<reference evidence="2 3" key="1">
    <citation type="journal article" date="2010" name="Stand. Genomic Sci.">
        <title>Complete genome sequence of Spirosoma linguale type strain (1).</title>
        <authorList>
            <person name="Lail K."/>
            <person name="Sikorski J."/>
            <person name="Saunders E."/>
            <person name="Lapidus A."/>
            <person name="Glavina Del Rio T."/>
            <person name="Copeland A."/>
            <person name="Tice H."/>
            <person name="Cheng J.-F."/>
            <person name="Lucas S."/>
            <person name="Nolan M."/>
            <person name="Bruce D."/>
            <person name="Goodwin L."/>
            <person name="Pitluck S."/>
            <person name="Ivanova N."/>
            <person name="Mavromatis K."/>
            <person name="Ovchinnikova G."/>
            <person name="Pati A."/>
            <person name="Chen A."/>
            <person name="Palaniappan K."/>
            <person name="Land M."/>
            <person name="Hauser L."/>
            <person name="Chang Y.-J."/>
            <person name="Jeffries C.D."/>
            <person name="Chain P."/>
            <person name="Brettin T."/>
            <person name="Detter J.C."/>
            <person name="Schuetze A."/>
            <person name="Rohde M."/>
            <person name="Tindall B.J."/>
            <person name="Goeker M."/>
            <person name="Bristow J."/>
            <person name="Eisen J.A."/>
            <person name="Markowitz V."/>
            <person name="Hugenholtz P."/>
            <person name="Kyrpides N.C."/>
            <person name="Klenk H.-P."/>
            <person name="Chen F."/>
        </authorList>
    </citation>
    <scope>NUCLEOTIDE SEQUENCE [LARGE SCALE GENOMIC DNA]</scope>
    <source>
        <strain evidence="3">ATCC 33905 / DSM 74 / LMG 10896 / Claus 1</strain>
    </source>
</reference>
<feature type="compositionally biased region" description="Polar residues" evidence="1">
    <location>
        <begin position="295"/>
        <end position="304"/>
    </location>
</feature>
<dbReference type="Proteomes" id="UP000002028">
    <property type="component" value="Chromosome"/>
</dbReference>
<dbReference type="RefSeq" id="WP_012924797.1">
    <property type="nucleotide sequence ID" value="NC_013730.1"/>
</dbReference>
<dbReference type="InterPro" id="IPR013783">
    <property type="entry name" value="Ig-like_fold"/>
</dbReference>
<sequence>MRVNYNRSILVTLVLMLVSSMATIAQIDLSLRYSSSDNKYHVYLKPSSSVGGVTNRNLTDGSSIITIVSTTGSLSIVNVTSINPQGSWYLIDTQRNSGDLSTGAPANTDFFSFGPSGDFSSIAYSAGTEYELFSFALNGTCSDSLNVLSSGGQTAGGGLYNISSYYSIKGYPGGIGTNHFLRTYNINAPCSVYPDLVSSIGQPNPTLLAGATSSLPVSVSNIGSGSTTGPITVTLAVPANIQIPTTFTAGNFGCVVTNGVVTCTSTTPLAAGGSTTVAIPLTPTVAAIGSTPTFTGGASTPNDSNTANNGATPTTVTTPVAAAPELTLRVTVLLQGAMINSSASPLMRDDLRAGGYIPLTTPYAASVTSRFAQVGGGGGETTTSTVLSANTGTTNAIVDWVLVELRDASNPAVVVATRSALVQRDSDVVLAADGVSPLSFGSLSSSSYYVSVKHRNHMGAMTASAIPFSTSGTMVDFTTLSATATYNKPSTAINYDGLEMVTINGKRALWAGNANHDTKLKYVGVLDDNTTIFNDVMNAQSGNPSPNYNYDLALGYFYGDLDMNGKVKYQGTNTDQTVVFNNVLALYLPNIQNGQLYNYDFFIEQLP</sequence>
<evidence type="ECO:0000256" key="1">
    <source>
        <dbReference type="SAM" id="MobiDB-lite"/>
    </source>
</evidence>
<feature type="compositionally biased region" description="Low complexity" evidence="1">
    <location>
        <begin position="305"/>
        <end position="316"/>
    </location>
</feature>
<dbReference type="AlphaFoldDB" id="D2QCD4"/>
<evidence type="ECO:0000313" key="3">
    <source>
        <dbReference type="Proteomes" id="UP000002028"/>
    </source>
</evidence>
<dbReference type="HOGENOM" id="CLU_449706_0_0_10"/>
<gene>
    <name evidence="2" type="ordered locus">Slin_0180</name>
</gene>
<dbReference type="eggNOG" id="COG3209">
    <property type="taxonomic scope" value="Bacteria"/>
</dbReference>
<organism evidence="2 3">
    <name type="scientific">Spirosoma linguale (strain ATCC 33905 / DSM 74 / LMG 10896 / Claus 1)</name>
    <dbReference type="NCBI Taxonomy" id="504472"/>
    <lineage>
        <taxon>Bacteria</taxon>
        <taxon>Pseudomonadati</taxon>
        <taxon>Bacteroidota</taxon>
        <taxon>Cytophagia</taxon>
        <taxon>Cytophagales</taxon>
        <taxon>Cytophagaceae</taxon>
        <taxon>Spirosoma</taxon>
    </lineage>
</organism>
<dbReference type="Gene3D" id="2.60.40.10">
    <property type="entry name" value="Immunoglobulins"/>
    <property type="match status" value="1"/>
</dbReference>
<dbReference type="STRING" id="504472.Slin_0180"/>
<proteinExistence type="predicted"/>
<keyword evidence="3" id="KW-1185">Reference proteome</keyword>
<name>D2QCD4_SPILD</name>
<evidence type="ECO:0000313" key="2">
    <source>
        <dbReference type="EMBL" id="ADB36245.1"/>
    </source>
</evidence>
<dbReference type="EMBL" id="CP001769">
    <property type="protein sequence ID" value="ADB36245.1"/>
    <property type="molecule type" value="Genomic_DNA"/>
</dbReference>
<accession>D2QCD4</accession>
<dbReference type="KEGG" id="sli:Slin_0180"/>
<protein>
    <recommendedName>
        <fullName evidence="4">DUF11 domain-containing protein</fullName>
    </recommendedName>
</protein>